<dbReference type="SUPFAM" id="SSF53383">
    <property type="entry name" value="PLP-dependent transferases"/>
    <property type="match status" value="1"/>
</dbReference>
<gene>
    <name evidence="10" type="ordered locus">Shel_27220</name>
</gene>
<dbReference type="GO" id="GO:0009086">
    <property type="term" value="P:methionine biosynthetic process"/>
    <property type="evidence" value="ECO:0007669"/>
    <property type="project" value="UniProtKB-ARBA"/>
</dbReference>
<dbReference type="STRING" id="471855.Shel_27220"/>
<comment type="cofactor">
    <cofactor evidence="1 9">
        <name>pyridoxal 5'-phosphate</name>
        <dbReference type="ChEBI" id="CHEBI:597326"/>
    </cofactor>
</comment>
<dbReference type="HOGENOM" id="CLU_018986_2_0_11"/>
<keyword evidence="11" id="KW-1185">Reference proteome</keyword>
<reference evidence="10 11" key="1">
    <citation type="journal article" date="2009" name="Stand. Genomic Sci.">
        <title>Complete genome sequence of Slackia heliotrinireducens type strain (RHS 1).</title>
        <authorList>
            <person name="Pukall R."/>
            <person name="Lapidus A."/>
            <person name="Nolan M."/>
            <person name="Copeland A."/>
            <person name="Glavina Del Rio T."/>
            <person name="Lucas S."/>
            <person name="Chen F."/>
            <person name="Tice H."/>
            <person name="Cheng J.F."/>
            <person name="Chertkov O."/>
            <person name="Bruce D."/>
            <person name="Goodwin L."/>
            <person name="Kuske C."/>
            <person name="Brettin T."/>
            <person name="Detter J.C."/>
            <person name="Han C."/>
            <person name="Pitluck S."/>
            <person name="Pati A."/>
            <person name="Mavrommatis K."/>
            <person name="Ivanova N."/>
            <person name="Ovchinnikova G."/>
            <person name="Chen A."/>
            <person name="Palaniappan K."/>
            <person name="Schneider S."/>
            <person name="Rohde M."/>
            <person name="Chain P."/>
            <person name="D'haeseleer P."/>
            <person name="Goker M."/>
            <person name="Bristow J."/>
            <person name="Eisen J.A."/>
            <person name="Markowitz V."/>
            <person name="Kyrpides N.C."/>
            <person name="Klenk H.P."/>
            <person name="Hugenholtz P."/>
        </authorList>
    </citation>
    <scope>NUCLEOTIDE SEQUENCE [LARGE SCALE GENOMIC DNA]</scope>
    <source>
        <strain evidence="11">ATCC 29202 / DSM 20476 / NCTC 11029 / RHS 1</strain>
    </source>
</reference>
<name>C7N3J7_SLAHD</name>
<dbReference type="PROSITE" id="PS00868">
    <property type="entry name" value="CYS_MET_METAB_PP"/>
    <property type="match status" value="1"/>
</dbReference>
<dbReference type="Gene3D" id="3.90.1150.10">
    <property type="entry name" value="Aspartate Aminotransferase, domain 1"/>
    <property type="match status" value="1"/>
</dbReference>
<dbReference type="PANTHER" id="PTHR11808">
    <property type="entry name" value="TRANS-SULFURATION ENZYME FAMILY MEMBER"/>
    <property type="match status" value="1"/>
</dbReference>
<evidence type="ECO:0000256" key="2">
    <source>
        <dbReference type="ARBA" id="ARBA00009077"/>
    </source>
</evidence>
<dbReference type="FunFam" id="3.40.640.10:FF:000046">
    <property type="entry name" value="Cystathionine gamma-lyase"/>
    <property type="match status" value="1"/>
</dbReference>
<comment type="catalytic activity">
    <reaction evidence="7">
        <text>L-methionine + H2O = methanethiol + 2-oxobutanoate + NH4(+)</text>
        <dbReference type="Rhea" id="RHEA:23800"/>
        <dbReference type="ChEBI" id="CHEBI:15377"/>
        <dbReference type="ChEBI" id="CHEBI:16007"/>
        <dbReference type="ChEBI" id="CHEBI:16763"/>
        <dbReference type="ChEBI" id="CHEBI:28938"/>
        <dbReference type="ChEBI" id="CHEBI:57844"/>
        <dbReference type="EC" id="4.4.1.11"/>
    </reaction>
    <physiologicalReaction direction="left-to-right" evidence="7">
        <dbReference type="Rhea" id="RHEA:23801"/>
    </physiologicalReaction>
</comment>
<dbReference type="Proteomes" id="UP000002026">
    <property type="component" value="Chromosome"/>
</dbReference>
<dbReference type="PANTHER" id="PTHR11808:SF80">
    <property type="entry name" value="CYSTATHIONINE GAMMA-LYASE"/>
    <property type="match status" value="1"/>
</dbReference>
<dbReference type="GO" id="GO:0005737">
    <property type="term" value="C:cytoplasm"/>
    <property type="evidence" value="ECO:0007669"/>
    <property type="project" value="TreeGrafter"/>
</dbReference>
<dbReference type="RefSeq" id="WP_012799816.1">
    <property type="nucleotide sequence ID" value="NC_013165.1"/>
</dbReference>
<evidence type="ECO:0000256" key="7">
    <source>
        <dbReference type="ARBA" id="ARBA00052699"/>
    </source>
</evidence>
<evidence type="ECO:0000313" key="11">
    <source>
        <dbReference type="Proteomes" id="UP000002026"/>
    </source>
</evidence>
<dbReference type="InterPro" id="IPR015421">
    <property type="entry name" value="PyrdxlP-dep_Trfase_major"/>
</dbReference>
<dbReference type="KEGG" id="shi:Shel_27220"/>
<dbReference type="Gene3D" id="3.40.640.10">
    <property type="entry name" value="Type I PLP-dependent aspartate aminotransferase-like (Major domain)"/>
    <property type="match status" value="1"/>
</dbReference>
<keyword evidence="10" id="KW-0456">Lyase</keyword>
<comment type="similarity">
    <text evidence="2 9">Belongs to the trans-sulfuration enzymes family.</text>
</comment>
<evidence type="ECO:0000256" key="8">
    <source>
        <dbReference type="PIRSR" id="PIRSR001434-2"/>
    </source>
</evidence>
<dbReference type="GO" id="GO:0047982">
    <property type="term" value="F:homocysteine desulfhydrase activity"/>
    <property type="evidence" value="ECO:0007669"/>
    <property type="project" value="UniProtKB-EC"/>
</dbReference>
<dbReference type="InterPro" id="IPR015424">
    <property type="entry name" value="PyrdxlP-dep_Trfase"/>
</dbReference>
<dbReference type="EMBL" id="CP001684">
    <property type="protein sequence ID" value="ACV23720.1"/>
    <property type="molecule type" value="Genomic_DNA"/>
</dbReference>
<organism evidence="10 11">
    <name type="scientific">Slackia heliotrinireducens (strain ATCC 29202 / DSM 20476 / NCTC 11029 / RHS 1)</name>
    <name type="common">Peptococcus heliotrinreducens</name>
    <dbReference type="NCBI Taxonomy" id="471855"/>
    <lineage>
        <taxon>Bacteria</taxon>
        <taxon>Bacillati</taxon>
        <taxon>Actinomycetota</taxon>
        <taxon>Coriobacteriia</taxon>
        <taxon>Eggerthellales</taxon>
        <taxon>Eggerthellaceae</taxon>
        <taxon>Slackia</taxon>
    </lineage>
</organism>
<evidence type="ECO:0000313" key="10">
    <source>
        <dbReference type="EMBL" id="ACV23720.1"/>
    </source>
</evidence>
<dbReference type="PIRSF" id="PIRSF001434">
    <property type="entry name" value="CGS"/>
    <property type="match status" value="1"/>
</dbReference>
<dbReference type="EC" id="4.4.1.2" evidence="4"/>
<proteinExistence type="inferred from homology"/>
<dbReference type="InterPro" id="IPR015422">
    <property type="entry name" value="PyrdxlP-dep_Trfase_small"/>
</dbReference>
<evidence type="ECO:0000256" key="5">
    <source>
        <dbReference type="ARBA" id="ARBA00047199"/>
    </source>
</evidence>
<evidence type="ECO:0000256" key="1">
    <source>
        <dbReference type="ARBA" id="ARBA00001933"/>
    </source>
</evidence>
<accession>C7N3J7</accession>
<dbReference type="GO" id="GO:0019346">
    <property type="term" value="P:transsulfuration"/>
    <property type="evidence" value="ECO:0007669"/>
    <property type="project" value="InterPro"/>
</dbReference>
<protein>
    <recommendedName>
        <fullName evidence="4">homocysteine desulfhydrase</fullName>
        <ecNumber evidence="4">4.4.1.2</ecNumber>
    </recommendedName>
    <alternativeName>
        <fullName evidence="5">Homocysteine desulfhydrase</fullName>
    </alternativeName>
</protein>
<dbReference type="eggNOG" id="COG0626">
    <property type="taxonomic scope" value="Bacteria"/>
</dbReference>
<comment type="catalytic activity">
    <reaction evidence="6">
        <text>L-homocysteine + H2O = 2-oxobutanoate + hydrogen sulfide + NH4(+) + H(+)</text>
        <dbReference type="Rhea" id="RHEA:14501"/>
        <dbReference type="ChEBI" id="CHEBI:15377"/>
        <dbReference type="ChEBI" id="CHEBI:15378"/>
        <dbReference type="ChEBI" id="CHEBI:16763"/>
        <dbReference type="ChEBI" id="CHEBI:28938"/>
        <dbReference type="ChEBI" id="CHEBI:29919"/>
        <dbReference type="ChEBI" id="CHEBI:58199"/>
        <dbReference type="EC" id="4.4.1.2"/>
    </reaction>
    <physiologicalReaction direction="left-to-right" evidence="6">
        <dbReference type="Rhea" id="RHEA:14502"/>
    </physiologicalReaction>
</comment>
<dbReference type="Pfam" id="PF01053">
    <property type="entry name" value="Cys_Met_Meta_PP"/>
    <property type="match status" value="1"/>
</dbReference>
<sequence length="407" mass="43274">MNTIDWSTVGFSTLAVHGGQDPDPAHGSLATPIYQTSTFCFDTREDGTAIFLGEKPGFAYSRGGNPTVRALETKIALLEGGEECIATASGMGAISSVLLTLLSSGDHVVMGNCVYGCTNVVIQEVLPKFGITMTAVDTNDLAAVEAAIQDNTKILYFETVSNPMTRVADIEALSALAKAHGVKVIVDSTFAPTPLVRPLALGADIVVHSATKYLNGHGDVIAGLIVGKKEDLGPIRTYGSTKACGSTLSPHDAFLVLRGLQTLGLRMDRHCSNAMKVAQFLETCPQIQTVLYPGLESHPDHDIAAKQFKKDMFTGILSFEMKDGINGMTSLEAGTRMVNALTIPHIAVSLGDPSSLVEHPATMTHRNVPPQERVRMGISNGLIRFSVGLEDPEDLIADLQQALATLD</sequence>
<evidence type="ECO:0000256" key="6">
    <source>
        <dbReference type="ARBA" id="ARBA00048780"/>
    </source>
</evidence>
<dbReference type="InterPro" id="IPR054542">
    <property type="entry name" value="Cys_met_metab_PP"/>
</dbReference>
<dbReference type="FunFam" id="3.90.1150.10:FF:000033">
    <property type="entry name" value="Cystathionine gamma-synthase"/>
    <property type="match status" value="1"/>
</dbReference>
<dbReference type="GO" id="GO:0030170">
    <property type="term" value="F:pyridoxal phosphate binding"/>
    <property type="evidence" value="ECO:0007669"/>
    <property type="project" value="InterPro"/>
</dbReference>
<dbReference type="CDD" id="cd00614">
    <property type="entry name" value="CGS_like"/>
    <property type="match status" value="1"/>
</dbReference>
<feature type="modified residue" description="N6-(pyridoxal phosphate)lysine" evidence="8">
    <location>
        <position position="212"/>
    </location>
</feature>
<evidence type="ECO:0000256" key="3">
    <source>
        <dbReference type="ARBA" id="ARBA00022898"/>
    </source>
</evidence>
<dbReference type="InterPro" id="IPR000277">
    <property type="entry name" value="Cys/Met-Metab_PyrdxlP-dep_enz"/>
</dbReference>
<evidence type="ECO:0000256" key="4">
    <source>
        <dbReference type="ARBA" id="ARBA00047175"/>
    </source>
</evidence>
<evidence type="ECO:0000256" key="9">
    <source>
        <dbReference type="RuleBase" id="RU362118"/>
    </source>
</evidence>
<dbReference type="GO" id="GO:0018826">
    <property type="term" value="F:methionine gamma-lyase activity"/>
    <property type="evidence" value="ECO:0007669"/>
    <property type="project" value="UniProtKB-EC"/>
</dbReference>
<dbReference type="AlphaFoldDB" id="C7N3J7"/>
<keyword evidence="3 8" id="KW-0663">Pyridoxal phosphate</keyword>